<dbReference type="PANTHER" id="PTHR35788">
    <property type="entry name" value="EXPORTED PROTEIN-RELATED"/>
    <property type="match status" value="1"/>
</dbReference>
<reference evidence="1" key="1">
    <citation type="submission" date="2024-05" db="EMBL/GenBank/DDBJ databases">
        <title>Isolation and characterization of Sporomusa carbonis sp. nov., a carboxydotrophic hydrogenogen in the genus of Sporomusa isolated from a charcoal burning pile.</title>
        <authorList>
            <person name="Boeer T."/>
            <person name="Rosenbaum F."/>
            <person name="Eysell L."/>
            <person name="Mueller V."/>
            <person name="Daniel R."/>
            <person name="Poehlein A."/>
        </authorList>
    </citation>
    <scope>NUCLEOTIDE SEQUENCE [LARGE SCALE GENOMIC DNA]</scope>
    <source>
        <strain evidence="1">DSM 3132</strain>
    </source>
</reference>
<organism evidence="1 2">
    <name type="scientific">Sporomusa acidovorans (strain ATCC 49682 / DSM 3132 / Mol)</name>
    <dbReference type="NCBI Taxonomy" id="1123286"/>
    <lineage>
        <taxon>Bacteria</taxon>
        <taxon>Bacillati</taxon>
        <taxon>Bacillota</taxon>
        <taxon>Negativicutes</taxon>
        <taxon>Selenomonadales</taxon>
        <taxon>Sporomusaceae</taxon>
        <taxon>Sporomusa</taxon>
    </lineage>
</organism>
<dbReference type="InterPro" id="IPR052913">
    <property type="entry name" value="Glycopeptide_resist_protein"/>
</dbReference>
<dbReference type="InterPro" id="IPR007391">
    <property type="entry name" value="Vancomycin_resist_VanW"/>
</dbReference>
<gene>
    <name evidence="1" type="ORF">SPACI_003110</name>
</gene>
<keyword evidence="2" id="KW-1185">Reference proteome</keyword>
<dbReference type="Pfam" id="PF04294">
    <property type="entry name" value="VanW"/>
    <property type="match status" value="1"/>
</dbReference>
<dbReference type="PANTHER" id="PTHR35788:SF1">
    <property type="entry name" value="EXPORTED PROTEIN"/>
    <property type="match status" value="1"/>
</dbReference>
<evidence type="ECO:0008006" key="3">
    <source>
        <dbReference type="Google" id="ProtNLM"/>
    </source>
</evidence>
<dbReference type="RefSeq" id="WP_143122537.1">
    <property type="nucleotide sequence ID" value="NZ_CP155571.1"/>
</dbReference>
<protein>
    <recommendedName>
        <fullName evidence="3">Vancomycin B-type resistance protein VanW</fullName>
    </recommendedName>
</protein>
<proteinExistence type="predicted"/>
<sequence>MALSMGCALKEPAPKPEERLIADNVTIEGQVVGNMIPGEASRVLVNLAKAKDIPAVNAGFDPDSGEVMPEKPGQRLQVSATLNALLAAKAGDSVTPVYEVFAPDITRDKLARSRKLGSYTTNIWDRSPGRMANIRLGAKLINNTVLEPGQEFSFNRITGEPTAERGFQPAIVYGDDGENQEEFGGGLCQVSSTLYNAVLAGNLKITERHPHSQPVNYVPPGKDATTYTDKDFRFMNNTRRKIMQRAFVEVEAARLTVELWELPDV</sequence>
<name>A0ABZ3IWN5_SPOA4</name>
<dbReference type="EMBL" id="CP155571">
    <property type="protein sequence ID" value="XFO70323.1"/>
    <property type="molecule type" value="Genomic_DNA"/>
</dbReference>
<dbReference type="Proteomes" id="UP000216052">
    <property type="component" value="Chromosome"/>
</dbReference>
<accession>A0ABZ3IWN5</accession>
<evidence type="ECO:0000313" key="1">
    <source>
        <dbReference type="EMBL" id="XFO70323.1"/>
    </source>
</evidence>
<evidence type="ECO:0000313" key="2">
    <source>
        <dbReference type="Proteomes" id="UP000216052"/>
    </source>
</evidence>